<dbReference type="Proteomes" id="UP000007800">
    <property type="component" value="Unassembled WGS sequence"/>
</dbReference>
<keyword evidence="10" id="KW-1185">Reference proteome</keyword>
<dbReference type="RefSeq" id="XP_002776460.1">
    <property type="nucleotide sequence ID" value="XM_002776414.1"/>
</dbReference>
<keyword evidence="2" id="KW-0805">Transcription regulation</keyword>
<evidence type="ECO:0000313" key="10">
    <source>
        <dbReference type="Proteomes" id="UP000007800"/>
    </source>
</evidence>
<dbReference type="InParanoid" id="C5L4T5"/>
<dbReference type="GeneID" id="9064493"/>
<feature type="compositionally biased region" description="Polar residues" evidence="7">
    <location>
        <begin position="367"/>
        <end position="381"/>
    </location>
</feature>
<dbReference type="GO" id="GO:0005634">
    <property type="term" value="C:nucleus"/>
    <property type="evidence" value="ECO:0007669"/>
    <property type="project" value="UniProtKB-SubCell"/>
</dbReference>
<feature type="compositionally biased region" description="Low complexity" evidence="7">
    <location>
        <begin position="111"/>
        <end position="125"/>
    </location>
</feature>
<dbReference type="EMBL" id="GG679132">
    <property type="protein sequence ID" value="EER08276.1"/>
    <property type="molecule type" value="Genomic_DNA"/>
</dbReference>
<evidence type="ECO:0000256" key="1">
    <source>
        <dbReference type="ARBA" id="ARBA00004123"/>
    </source>
</evidence>
<feature type="region of interest" description="Disordered" evidence="7">
    <location>
        <begin position="327"/>
        <end position="403"/>
    </location>
</feature>
<gene>
    <name evidence="9" type="ORF">Pmar_PMAR007947</name>
</gene>
<evidence type="ECO:0000313" key="9">
    <source>
        <dbReference type="EMBL" id="EER08276.1"/>
    </source>
</evidence>
<evidence type="ECO:0000256" key="5">
    <source>
        <dbReference type="ARBA" id="ARBA00023242"/>
    </source>
</evidence>
<keyword evidence="4" id="KW-0804">Transcription</keyword>
<dbReference type="Pfam" id="PF00847">
    <property type="entry name" value="AP2"/>
    <property type="match status" value="1"/>
</dbReference>
<evidence type="ECO:0000256" key="3">
    <source>
        <dbReference type="ARBA" id="ARBA00023125"/>
    </source>
</evidence>
<keyword evidence="5" id="KW-0539">Nucleus</keyword>
<feature type="region of interest" description="Disordered" evidence="7">
    <location>
        <begin position="226"/>
        <end position="245"/>
    </location>
</feature>
<evidence type="ECO:0000256" key="7">
    <source>
        <dbReference type="SAM" id="MobiDB-lite"/>
    </source>
</evidence>
<organism evidence="10">
    <name type="scientific">Perkinsus marinus (strain ATCC 50983 / TXsc)</name>
    <dbReference type="NCBI Taxonomy" id="423536"/>
    <lineage>
        <taxon>Eukaryota</taxon>
        <taxon>Sar</taxon>
        <taxon>Alveolata</taxon>
        <taxon>Perkinsozoa</taxon>
        <taxon>Perkinsea</taxon>
        <taxon>Perkinsida</taxon>
        <taxon>Perkinsidae</taxon>
        <taxon>Perkinsus</taxon>
    </lineage>
</organism>
<dbReference type="OrthoDB" id="333966at2759"/>
<comment type="subcellular location">
    <subcellularLocation>
        <location evidence="1">Nucleus</location>
    </subcellularLocation>
</comment>
<proteinExistence type="predicted"/>
<feature type="coiled-coil region" evidence="6">
    <location>
        <begin position="58"/>
        <end position="92"/>
    </location>
</feature>
<evidence type="ECO:0000259" key="8">
    <source>
        <dbReference type="Pfam" id="PF00847"/>
    </source>
</evidence>
<protein>
    <recommendedName>
        <fullName evidence="8">AP2/ERF domain-containing protein</fullName>
    </recommendedName>
</protein>
<reference evidence="9 10" key="1">
    <citation type="submission" date="2008-07" db="EMBL/GenBank/DDBJ databases">
        <authorList>
            <person name="El-Sayed N."/>
            <person name="Caler E."/>
            <person name="Inman J."/>
            <person name="Amedeo P."/>
            <person name="Hass B."/>
            <person name="Wortman J."/>
        </authorList>
    </citation>
    <scope>NUCLEOTIDE SEQUENCE [LARGE SCALE GENOMIC DNA]</scope>
    <source>
        <strain evidence="10">ATCC 50983 / TXsc</strain>
    </source>
</reference>
<feature type="compositionally biased region" description="Basic and acidic residues" evidence="7">
    <location>
        <begin position="333"/>
        <end position="360"/>
    </location>
</feature>
<feature type="compositionally biased region" description="Basic and acidic residues" evidence="7">
    <location>
        <begin position="382"/>
        <end position="395"/>
    </location>
</feature>
<evidence type="ECO:0000256" key="4">
    <source>
        <dbReference type="ARBA" id="ARBA00023163"/>
    </source>
</evidence>
<dbReference type="Gene3D" id="1.20.5.2050">
    <property type="match status" value="1"/>
</dbReference>
<dbReference type="GO" id="GO:0003677">
    <property type="term" value="F:DNA binding"/>
    <property type="evidence" value="ECO:0007669"/>
    <property type="project" value="UniProtKB-KW"/>
</dbReference>
<accession>C5L4T5</accession>
<dbReference type="GO" id="GO:0003700">
    <property type="term" value="F:DNA-binding transcription factor activity"/>
    <property type="evidence" value="ECO:0007669"/>
    <property type="project" value="InterPro"/>
</dbReference>
<feature type="region of interest" description="Disordered" evidence="7">
    <location>
        <begin position="252"/>
        <end position="272"/>
    </location>
</feature>
<keyword evidence="6" id="KW-0175">Coiled coil</keyword>
<keyword evidence="3" id="KW-0238">DNA-binding</keyword>
<sequence length="403" mass="45060">MNSVPRPTSLPSHSIPPPPLFTRNAAGGVDLLNEVANARRSSSPRPMGSAGIARVDALTSLESTLESLANLLFALRQERRRIQHEKQQLNVEWAKFRRMCAGSYMRMYEASMQQQQQHSTASASQGRSTTCERAPAPPSTPHESLREAMRRHPATTSTMETPSWTATLDKMTANCGDEMPNNLHSAWPYASQHAANPRSQDIGRRRLRRPFPDEDVDDHRQAKLARLEGRPGNRDHYSSFPKHEGEVDVGMMMSSSKSRTPPSPPPSDHPRVKGITWVGGTRSWMARWVEDGKLKSKTFSTKKYGFADAYRLAEECRLRKMGISLEDLPQGSRSKESNEERWDEHTEPLTEEAPESHSEAADYDSASVESPSSPETFGNPESDTHESAKMEDGLRAEATVIRQ</sequence>
<evidence type="ECO:0000256" key="2">
    <source>
        <dbReference type="ARBA" id="ARBA00023015"/>
    </source>
</evidence>
<dbReference type="AlphaFoldDB" id="C5L4T5"/>
<evidence type="ECO:0000256" key="6">
    <source>
        <dbReference type="SAM" id="Coils"/>
    </source>
</evidence>
<feature type="domain" description="AP2/ERF" evidence="8">
    <location>
        <begin position="270"/>
        <end position="320"/>
    </location>
</feature>
<name>C5L4T5_PERM5</name>
<dbReference type="InterPro" id="IPR001471">
    <property type="entry name" value="AP2/ERF_dom"/>
</dbReference>
<feature type="region of interest" description="Disordered" evidence="7">
    <location>
        <begin position="111"/>
        <end position="160"/>
    </location>
</feature>